<evidence type="ECO:0000313" key="10">
    <source>
        <dbReference type="EMBL" id="MBB6033576.1"/>
    </source>
</evidence>
<evidence type="ECO:0000259" key="8">
    <source>
        <dbReference type="PROSITE" id="PS50893"/>
    </source>
</evidence>
<keyword evidence="6 7" id="KW-0472">Membrane</keyword>
<keyword evidence="5 7" id="KW-1133">Transmembrane helix</keyword>
<evidence type="ECO:0000256" key="5">
    <source>
        <dbReference type="ARBA" id="ARBA00022989"/>
    </source>
</evidence>
<evidence type="ECO:0000256" key="3">
    <source>
        <dbReference type="ARBA" id="ARBA00022741"/>
    </source>
</evidence>
<name>A0A841FBE6_9ACTN</name>
<proteinExistence type="predicted"/>
<keyword evidence="3" id="KW-0547">Nucleotide-binding</keyword>
<comment type="caution">
    <text evidence="10">The sequence shown here is derived from an EMBL/GenBank/DDBJ whole genome shotgun (WGS) entry which is preliminary data.</text>
</comment>
<evidence type="ECO:0000256" key="1">
    <source>
        <dbReference type="ARBA" id="ARBA00004651"/>
    </source>
</evidence>
<keyword evidence="2 7" id="KW-0812">Transmembrane</keyword>
<keyword evidence="4 10" id="KW-0067">ATP-binding</keyword>
<accession>A0A841FBE6</accession>
<dbReference type="Pfam" id="PF00005">
    <property type="entry name" value="ABC_tran"/>
    <property type="match status" value="1"/>
</dbReference>
<dbReference type="AlphaFoldDB" id="A0A841FBE6"/>
<dbReference type="GO" id="GO:0005886">
    <property type="term" value="C:plasma membrane"/>
    <property type="evidence" value="ECO:0007669"/>
    <property type="project" value="UniProtKB-SubCell"/>
</dbReference>
<dbReference type="GO" id="GO:0034040">
    <property type="term" value="F:ATPase-coupled lipid transmembrane transporter activity"/>
    <property type="evidence" value="ECO:0007669"/>
    <property type="project" value="TreeGrafter"/>
</dbReference>
<evidence type="ECO:0000256" key="7">
    <source>
        <dbReference type="SAM" id="Phobius"/>
    </source>
</evidence>
<dbReference type="InterPro" id="IPR003593">
    <property type="entry name" value="AAA+_ATPase"/>
</dbReference>
<evidence type="ECO:0000259" key="9">
    <source>
        <dbReference type="PROSITE" id="PS50929"/>
    </source>
</evidence>
<dbReference type="CDD" id="cd03228">
    <property type="entry name" value="ABCC_MRP_Like"/>
    <property type="match status" value="1"/>
</dbReference>
<keyword evidence="11" id="KW-1185">Reference proteome</keyword>
<dbReference type="InterPro" id="IPR036640">
    <property type="entry name" value="ABC1_TM_sf"/>
</dbReference>
<dbReference type="SUPFAM" id="SSF52540">
    <property type="entry name" value="P-loop containing nucleoside triphosphate hydrolases"/>
    <property type="match status" value="1"/>
</dbReference>
<dbReference type="InterPro" id="IPR039421">
    <property type="entry name" value="Type_1_exporter"/>
</dbReference>
<dbReference type="Gene3D" id="3.40.50.300">
    <property type="entry name" value="P-loop containing nucleotide triphosphate hydrolases"/>
    <property type="match status" value="1"/>
</dbReference>
<protein>
    <submittedName>
        <fullName evidence="10">ATP-binding cassette subfamily B protein</fullName>
    </submittedName>
</protein>
<dbReference type="Pfam" id="PF00664">
    <property type="entry name" value="ABC_membrane"/>
    <property type="match status" value="1"/>
</dbReference>
<dbReference type="PANTHER" id="PTHR24221:SF654">
    <property type="entry name" value="ATP-BINDING CASSETTE SUB-FAMILY B MEMBER 6"/>
    <property type="match status" value="1"/>
</dbReference>
<dbReference type="Proteomes" id="UP000548476">
    <property type="component" value="Unassembled WGS sequence"/>
</dbReference>
<dbReference type="GO" id="GO:0016887">
    <property type="term" value="F:ATP hydrolysis activity"/>
    <property type="evidence" value="ECO:0007669"/>
    <property type="project" value="InterPro"/>
</dbReference>
<dbReference type="PROSITE" id="PS50929">
    <property type="entry name" value="ABC_TM1F"/>
    <property type="match status" value="1"/>
</dbReference>
<feature type="domain" description="ABC transmembrane type-1" evidence="9">
    <location>
        <begin position="25"/>
        <end position="294"/>
    </location>
</feature>
<evidence type="ECO:0000313" key="11">
    <source>
        <dbReference type="Proteomes" id="UP000548476"/>
    </source>
</evidence>
<comment type="subcellular location">
    <subcellularLocation>
        <location evidence="1">Cell membrane</location>
        <topology evidence="1">Multi-pass membrane protein</topology>
    </subcellularLocation>
</comment>
<dbReference type="InterPro" id="IPR011527">
    <property type="entry name" value="ABC1_TM_dom"/>
</dbReference>
<organism evidence="10 11">
    <name type="scientific">Phytomonospora endophytica</name>
    <dbReference type="NCBI Taxonomy" id="714109"/>
    <lineage>
        <taxon>Bacteria</taxon>
        <taxon>Bacillati</taxon>
        <taxon>Actinomycetota</taxon>
        <taxon>Actinomycetes</taxon>
        <taxon>Micromonosporales</taxon>
        <taxon>Micromonosporaceae</taxon>
        <taxon>Phytomonospora</taxon>
    </lineage>
</organism>
<evidence type="ECO:0000256" key="4">
    <source>
        <dbReference type="ARBA" id="ARBA00022840"/>
    </source>
</evidence>
<evidence type="ECO:0000256" key="6">
    <source>
        <dbReference type="ARBA" id="ARBA00023136"/>
    </source>
</evidence>
<dbReference type="RefSeq" id="WP_184786476.1">
    <property type="nucleotide sequence ID" value="NZ_BONT01000014.1"/>
</dbReference>
<feature type="domain" description="ABC transporter" evidence="8">
    <location>
        <begin position="334"/>
        <end position="565"/>
    </location>
</feature>
<dbReference type="GO" id="GO:0140359">
    <property type="term" value="F:ABC-type transporter activity"/>
    <property type="evidence" value="ECO:0007669"/>
    <property type="project" value="InterPro"/>
</dbReference>
<dbReference type="EMBL" id="JACHGT010000003">
    <property type="protein sequence ID" value="MBB6033576.1"/>
    <property type="molecule type" value="Genomic_DNA"/>
</dbReference>
<feature type="transmembrane region" description="Helical" evidence="7">
    <location>
        <begin position="135"/>
        <end position="156"/>
    </location>
</feature>
<dbReference type="SUPFAM" id="SSF90123">
    <property type="entry name" value="ABC transporter transmembrane region"/>
    <property type="match status" value="1"/>
</dbReference>
<dbReference type="PANTHER" id="PTHR24221">
    <property type="entry name" value="ATP-BINDING CASSETTE SUB-FAMILY B"/>
    <property type="match status" value="1"/>
</dbReference>
<sequence>MAETLPPRDRLRLVRLIRLAPLAAVASLLCEVVVQATSLLIPVVLAGVVDTVVRGSTPGRALALLAALLTVRVLCEAAGGLADASASTGVTARLRERLVRHVLASGIPGIRRHHTGDLVARLTANTAAAGHAVPALAYMVLTSLTTLGGLVALWLLDWRLGVVFLAGAVPSVYLLRRLTRDVTDRYAGYLEKLGDIAGRLTDALTGARTIRATGTAGREIERVLAPLPGLRAAGASTWDAQRAIAWKIDTVITVFRLGVLAVAGAGLAAGRLTPGDFLAAAMYLTIALGFLDQVDNLVTLAEADANAERVTGLLAEPVPAVPTADGPPPGPGALSFHGVHVSHDDRVVLDGLDLAVPAGAAVAVVGRSGAGKTTLALLAGGLVPPDDGEVRLDGVPLTRIPGARLRREFAYAFDRPVLLGSTVADAIAYGDGDPGPERIRAAARAARAEEFVDRLPGGFDTPLSTAPLSGGETQRLGLARALARDGTVLVLDDATSSLDTATEAQVADALTTAARGRTRLIVAHRAATAARADLVAWLENGRVRSLAPHRRLWTDEPEYREVFADEGTAR</sequence>
<evidence type="ECO:0000256" key="2">
    <source>
        <dbReference type="ARBA" id="ARBA00022692"/>
    </source>
</evidence>
<dbReference type="InterPro" id="IPR003439">
    <property type="entry name" value="ABC_transporter-like_ATP-bd"/>
</dbReference>
<dbReference type="GO" id="GO:0005524">
    <property type="term" value="F:ATP binding"/>
    <property type="evidence" value="ECO:0007669"/>
    <property type="project" value="UniProtKB-KW"/>
</dbReference>
<gene>
    <name evidence="10" type="ORF">HNR73_001426</name>
</gene>
<dbReference type="PROSITE" id="PS50893">
    <property type="entry name" value="ABC_TRANSPORTER_2"/>
    <property type="match status" value="1"/>
</dbReference>
<dbReference type="InterPro" id="IPR027417">
    <property type="entry name" value="P-loop_NTPase"/>
</dbReference>
<dbReference type="SMART" id="SM00382">
    <property type="entry name" value="AAA"/>
    <property type="match status" value="1"/>
</dbReference>
<dbReference type="Gene3D" id="1.20.1560.10">
    <property type="entry name" value="ABC transporter type 1, transmembrane domain"/>
    <property type="match status" value="1"/>
</dbReference>
<reference evidence="10 11" key="1">
    <citation type="submission" date="2020-08" db="EMBL/GenBank/DDBJ databases">
        <title>Genomic Encyclopedia of Type Strains, Phase IV (KMG-IV): sequencing the most valuable type-strain genomes for metagenomic binning, comparative biology and taxonomic classification.</title>
        <authorList>
            <person name="Goeker M."/>
        </authorList>
    </citation>
    <scope>NUCLEOTIDE SEQUENCE [LARGE SCALE GENOMIC DNA]</scope>
    <source>
        <strain evidence="10 11">YIM 65646</strain>
    </source>
</reference>